<proteinExistence type="predicted"/>
<dbReference type="EMBL" id="MDEE01000012">
    <property type="protein sequence ID" value="PPU56290.1"/>
    <property type="molecule type" value="Genomic_DNA"/>
</dbReference>
<evidence type="ECO:0000313" key="3">
    <source>
        <dbReference type="EMBL" id="PPU56290.1"/>
    </source>
</evidence>
<evidence type="ECO:0000256" key="2">
    <source>
        <dbReference type="SAM" id="Phobius"/>
    </source>
</evidence>
<keyword evidence="2" id="KW-1133">Transmembrane helix</keyword>
<keyword evidence="2" id="KW-0812">Transmembrane</keyword>
<feature type="compositionally biased region" description="Polar residues" evidence="1">
    <location>
        <begin position="1"/>
        <end position="15"/>
    </location>
</feature>
<feature type="compositionally biased region" description="Low complexity" evidence="1">
    <location>
        <begin position="16"/>
        <end position="30"/>
    </location>
</feature>
<accession>A0A2S7C495</accession>
<keyword evidence="2" id="KW-0472">Membrane</keyword>
<gene>
    <name evidence="3" type="ORF">XdyCFBP7245_10285</name>
</gene>
<organism evidence="3 4">
    <name type="scientific">Xanthomonas dyei</name>
    <dbReference type="NCBI Taxonomy" id="743699"/>
    <lineage>
        <taxon>Bacteria</taxon>
        <taxon>Pseudomonadati</taxon>
        <taxon>Pseudomonadota</taxon>
        <taxon>Gammaproteobacteria</taxon>
        <taxon>Lysobacterales</taxon>
        <taxon>Lysobacteraceae</taxon>
        <taxon>Xanthomonas</taxon>
    </lineage>
</organism>
<feature type="region of interest" description="Disordered" evidence="1">
    <location>
        <begin position="1"/>
        <end position="39"/>
    </location>
</feature>
<evidence type="ECO:0000256" key="1">
    <source>
        <dbReference type="SAM" id="MobiDB-lite"/>
    </source>
</evidence>
<name>A0A2S7C495_9XANT</name>
<reference evidence="3 4" key="1">
    <citation type="submission" date="2016-08" db="EMBL/GenBank/DDBJ databases">
        <authorList>
            <person name="Seilhamer J.J."/>
        </authorList>
    </citation>
    <scope>NUCLEOTIDE SEQUENCE [LARGE SCALE GENOMIC DNA]</scope>
    <source>
        <strain evidence="3 4">CFBP7245</strain>
    </source>
</reference>
<dbReference type="Proteomes" id="UP000238908">
    <property type="component" value="Unassembled WGS sequence"/>
</dbReference>
<sequence>MSSDCSLISSERSMISQRPSTVSRRPSPTSNRQAWQDLPDLQHHHARRQRLTQLRWMAGIAGGAVAVLWAGPLLWSCMCRLLT</sequence>
<evidence type="ECO:0000313" key="4">
    <source>
        <dbReference type="Proteomes" id="UP000238908"/>
    </source>
</evidence>
<protein>
    <submittedName>
        <fullName evidence="3">Uncharacterized protein</fullName>
    </submittedName>
</protein>
<dbReference type="AlphaFoldDB" id="A0A2S7C495"/>
<comment type="caution">
    <text evidence="3">The sequence shown here is derived from an EMBL/GenBank/DDBJ whole genome shotgun (WGS) entry which is preliminary data.</text>
</comment>
<feature type="transmembrane region" description="Helical" evidence="2">
    <location>
        <begin position="56"/>
        <end position="75"/>
    </location>
</feature>